<feature type="transmembrane region" description="Helical" evidence="3">
    <location>
        <begin position="426"/>
        <end position="444"/>
    </location>
</feature>
<evidence type="ECO:0000256" key="3">
    <source>
        <dbReference type="SAM" id="Phobius"/>
    </source>
</evidence>
<dbReference type="InterPro" id="IPR050327">
    <property type="entry name" value="Proton-linked_MCT"/>
</dbReference>
<feature type="transmembrane region" description="Helical" evidence="3">
    <location>
        <begin position="173"/>
        <end position="190"/>
    </location>
</feature>
<evidence type="ECO:0000256" key="1">
    <source>
        <dbReference type="ARBA" id="ARBA00004141"/>
    </source>
</evidence>
<dbReference type="Proteomes" id="UP000001798">
    <property type="component" value="Chromosome 11"/>
</dbReference>
<dbReference type="EMBL" id="CP009815">
    <property type="protein sequence ID" value="ATZ55261.1"/>
    <property type="molecule type" value="Genomic_DNA"/>
</dbReference>
<dbReference type="GO" id="GO:0022857">
    <property type="term" value="F:transmembrane transporter activity"/>
    <property type="evidence" value="ECO:0007669"/>
    <property type="project" value="InterPro"/>
</dbReference>
<dbReference type="InterPro" id="IPR020846">
    <property type="entry name" value="MFS_dom"/>
</dbReference>
<dbReference type="Gene3D" id="1.20.1250.20">
    <property type="entry name" value="MFS general substrate transporter like domains"/>
    <property type="match status" value="2"/>
</dbReference>
<evidence type="ECO:0000313" key="5">
    <source>
        <dbReference type="EMBL" id="ATZ55261.1"/>
    </source>
</evidence>
<reference evidence="5 6" key="3">
    <citation type="journal article" date="2017" name="Mol. Plant Pathol.">
        <title>A gapless genome sequence of the fungus Botrytis cinerea.</title>
        <authorList>
            <person name="Van Kan J.A."/>
            <person name="Stassen J.H."/>
            <person name="Mosbach A."/>
            <person name="Van Der Lee T.A."/>
            <person name="Faino L."/>
            <person name="Farmer A.D."/>
            <person name="Papasotiriou D.G."/>
            <person name="Zhou S."/>
            <person name="Seidl M.F."/>
            <person name="Cottam E."/>
            <person name="Edel D."/>
            <person name="Hahn M."/>
            <person name="Schwartz D.C."/>
            <person name="Dietrich R.A."/>
            <person name="Widdison S."/>
            <person name="Scalliet G."/>
        </authorList>
    </citation>
    <scope>NUCLEOTIDE SEQUENCE [LARGE SCALE GENOMIC DNA]</scope>
    <source>
        <strain evidence="5 6">B05.10</strain>
    </source>
</reference>
<feature type="transmembrane region" description="Helical" evidence="3">
    <location>
        <begin position="144"/>
        <end position="166"/>
    </location>
</feature>
<feature type="transmembrane region" description="Helical" evidence="3">
    <location>
        <begin position="229"/>
        <end position="251"/>
    </location>
</feature>
<dbReference type="RefSeq" id="XP_024551868.1">
    <property type="nucleotide sequence ID" value="XM_024696065.1"/>
</dbReference>
<keyword evidence="6" id="KW-1185">Reference proteome</keyword>
<dbReference type="InterPro" id="IPR011701">
    <property type="entry name" value="MFS"/>
</dbReference>
<dbReference type="CDD" id="cd17352">
    <property type="entry name" value="MFS_MCT_SLC16"/>
    <property type="match status" value="1"/>
</dbReference>
<feature type="transmembrane region" description="Helical" evidence="3">
    <location>
        <begin position="368"/>
        <end position="388"/>
    </location>
</feature>
<feature type="transmembrane region" description="Helical" evidence="3">
    <location>
        <begin position="196"/>
        <end position="217"/>
    </location>
</feature>
<comment type="subcellular location">
    <subcellularLocation>
        <location evidence="1">Membrane</location>
        <topology evidence="1">Multi-pass membrane protein</topology>
    </subcellularLocation>
</comment>
<accession>A0A384JXL1</accession>
<evidence type="ECO:0000259" key="4">
    <source>
        <dbReference type="PROSITE" id="PS50850"/>
    </source>
</evidence>
<comment type="similarity">
    <text evidence="2">Belongs to the major facilitator superfamily. Monocarboxylate porter (TC 2.A.1.13) family.</text>
</comment>
<feature type="transmembrane region" description="Helical" evidence="3">
    <location>
        <begin position="464"/>
        <end position="482"/>
    </location>
</feature>
<dbReference type="GO" id="GO:0016020">
    <property type="term" value="C:membrane"/>
    <property type="evidence" value="ECO:0007669"/>
    <property type="project" value="UniProtKB-SubCell"/>
</dbReference>
<keyword evidence="3" id="KW-0472">Membrane</keyword>
<feature type="transmembrane region" description="Helical" evidence="3">
    <location>
        <begin position="263"/>
        <end position="283"/>
    </location>
</feature>
<dbReference type="PANTHER" id="PTHR11360">
    <property type="entry name" value="MONOCARBOXYLATE TRANSPORTER"/>
    <property type="match status" value="1"/>
</dbReference>
<organism evidence="5 6">
    <name type="scientific">Botryotinia fuckeliana (strain B05.10)</name>
    <name type="common">Noble rot fungus</name>
    <name type="synonym">Botrytis cinerea</name>
    <dbReference type="NCBI Taxonomy" id="332648"/>
    <lineage>
        <taxon>Eukaryota</taxon>
        <taxon>Fungi</taxon>
        <taxon>Dikarya</taxon>
        <taxon>Ascomycota</taxon>
        <taxon>Pezizomycotina</taxon>
        <taxon>Leotiomycetes</taxon>
        <taxon>Helotiales</taxon>
        <taxon>Sclerotiniaceae</taxon>
        <taxon>Botrytis</taxon>
    </lineage>
</organism>
<dbReference type="VEuPathDB" id="FungiDB:Bcin11g05350"/>
<feature type="transmembrane region" description="Helical" evidence="3">
    <location>
        <begin position="64"/>
        <end position="82"/>
    </location>
</feature>
<feature type="domain" description="Major facilitator superfamily (MFS) profile" evidence="4">
    <location>
        <begin position="83"/>
        <end position="484"/>
    </location>
</feature>
<protein>
    <submittedName>
        <fullName evidence="5">BcmctA</fullName>
    </submittedName>
</protein>
<dbReference type="SUPFAM" id="SSF103473">
    <property type="entry name" value="MFS general substrate transporter"/>
    <property type="match status" value="1"/>
</dbReference>
<reference evidence="5 6" key="1">
    <citation type="journal article" date="2011" name="PLoS Genet.">
        <title>Genomic analysis of the necrotrophic fungal pathogens Sclerotinia sclerotiorum and Botrytis cinerea.</title>
        <authorList>
            <person name="Amselem J."/>
            <person name="Cuomo C.A."/>
            <person name="van Kan J.A."/>
            <person name="Viaud M."/>
            <person name="Benito E.P."/>
            <person name="Couloux A."/>
            <person name="Coutinho P.M."/>
            <person name="de Vries R.P."/>
            <person name="Dyer P.S."/>
            <person name="Fillinger S."/>
            <person name="Fournier E."/>
            <person name="Gout L."/>
            <person name="Hahn M."/>
            <person name="Kohn L."/>
            <person name="Lapalu N."/>
            <person name="Plummer K.M."/>
            <person name="Pradier J.M."/>
            <person name="Quevillon E."/>
            <person name="Sharon A."/>
            <person name="Simon A."/>
            <person name="ten Have A."/>
            <person name="Tudzynski B."/>
            <person name="Tudzynski P."/>
            <person name="Wincker P."/>
            <person name="Andrew M."/>
            <person name="Anthouard V."/>
            <person name="Beever R.E."/>
            <person name="Beffa R."/>
            <person name="Benoit I."/>
            <person name="Bouzid O."/>
            <person name="Brault B."/>
            <person name="Chen Z."/>
            <person name="Choquer M."/>
            <person name="Collemare J."/>
            <person name="Cotton P."/>
            <person name="Danchin E.G."/>
            <person name="Da Silva C."/>
            <person name="Gautier A."/>
            <person name="Giraud C."/>
            <person name="Giraud T."/>
            <person name="Gonzalez C."/>
            <person name="Grossetete S."/>
            <person name="Guldener U."/>
            <person name="Henrissat B."/>
            <person name="Howlett B.J."/>
            <person name="Kodira C."/>
            <person name="Kretschmer M."/>
            <person name="Lappartient A."/>
            <person name="Leroch M."/>
            <person name="Levis C."/>
            <person name="Mauceli E."/>
            <person name="Neuveglise C."/>
            <person name="Oeser B."/>
            <person name="Pearson M."/>
            <person name="Poulain J."/>
            <person name="Poussereau N."/>
            <person name="Quesneville H."/>
            <person name="Rascle C."/>
            <person name="Schumacher J."/>
            <person name="Segurens B."/>
            <person name="Sexton A."/>
            <person name="Silva E."/>
            <person name="Sirven C."/>
            <person name="Soanes D.M."/>
            <person name="Talbot N.J."/>
            <person name="Templeton M."/>
            <person name="Yandava C."/>
            <person name="Yarden O."/>
            <person name="Zeng Q."/>
            <person name="Rollins J.A."/>
            <person name="Lebrun M.H."/>
            <person name="Dickman M."/>
        </authorList>
    </citation>
    <scope>NUCLEOTIDE SEQUENCE [LARGE SCALE GENOMIC DNA]</scope>
    <source>
        <strain evidence="5 6">B05.10</strain>
    </source>
</reference>
<proteinExistence type="inferred from homology"/>
<reference evidence="5 6" key="2">
    <citation type="journal article" date="2012" name="Eukaryot. Cell">
        <title>Genome update of Botrytis cinerea strains B05.10 and T4.</title>
        <authorList>
            <person name="Staats M."/>
            <person name="van Kan J.A."/>
        </authorList>
    </citation>
    <scope>NUCLEOTIDE SEQUENCE [LARGE SCALE GENOMIC DNA]</scope>
    <source>
        <strain evidence="5 6">B05.10</strain>
    </source>
</reference>
<dbReference type="AlphaFoldDB" id="A0A384JXL1"/>
<gene>
    <name evidence="5" type="primary">BcmctA</name>
    <name evidence="5" type="ORF">BCIN_11g05350</name>
</gene>
<dbReference type="PANTHER" id="PTHR11360:SF281">
    <property type="entry name" value="ASPYRIDONES EFFLUX PROTEIN APDF-RELATED"/>
    <property type="match status" value="1"/>
</dbReference>
<feature type="transmembrane region" description="Helical" evidence="3">
    <location>
        <begin position="394"/>
        <end position="419"/>
    </location>
</feature>
<dbReference type="PROSITE" id="PS50850">
    <property type="entry name" value="MFS"/>
    <property type="match status" value="1"/>
</dbReference>
<sequence>MESTKTHKVKDGPTNIGIAVDSDVVIERSVEEAETKNERLEAVQSESEKQNAFIMDFPDGGARAWSVAAGAAGVLFCTFGYINAFGGSIGTSQLPFDFSRLFNHRPSFTDNALFENWPQLTIYSGVYQEYYQTHQLSHRTPSDISWIGSLQVFFLFSGSAVGGPLFDRYGGRTIWPAALLYVFSVMMTSLCKEYYQFMLAQGILGGVATGMTMAPGMTAVGQYFNKKRGAAMGITVAGSSVGGVIFPIALAKMFANPKLGFGWSVRIIGFIMLAVLGISCTTIRARLPPRKKSFFLPAAFKELPYITLLFSAFLMILGVFIPIFYLPSYAVQYGMSTELASYLVSILNGASFFGRVIPGILADKIGRLNMLCAVGVSTGILVFCWQSITSNAGIIVFAAIYGFCSGAIVSLVTLCLAMVPKNPQNIGTYMGMGMFVTAFAALIGPPINGALVERYHSFHQVADFSGVVVLVGGLSVLVIKVVEGGILKKV</sequence>
<name>A0A384JXL1_BOTFB</name>
<dbReference type="InterPro" id="IPR036259">
    <property type="entry name" value="MFS_trans_sf"/>
</dbReference>
<keyword evidence="3" id="KW-1133">Transmembrane helix</keyword>
<dbReference type="Pfam" id="PF07690">
    <property type="entry name" value="MFS_1"/>
    <property type="match status" value="1"/>
</dbReference>
<keyword evidence="3" id="KW-0812">Transmembrane</keyword>
<feature type="transmembrane region" description="Helical" evidence="3">
    <location>
        <begin position="303"/>
        <end position="327"/>
    </location>
</feature>
<evidence type="ECO:0000256" key="2">
    <source>
        <dbReference type="ARBA" id="ARBA00006727"/>
    </source>
</evidence>
<evidence type="ECO:0000313" key="6">
    <source>
        <dbReference type="Proteomes" id="UP000001798"/>
    </source>
</evidence>
<dbReference type="KEGG" id="bfu:BCIN_11g05350"/>
<dbReference type="GeneID" id="5426821"/>
<feature type="transmembrane region" description="Helical" evidence="3">
    <location>
        <begin position="339"/>
        <end position="361"/>
    </location>
</feature>
<dbReference type="OrthoDB" id="6499973at2759"/>